<dbReference type="AlphaFoldDB" id="A0AAD7FJA7"/>
<comment type="caution">
    <text evidence="1">The sequence shown here is derived from an EMBL/GenBank/DDBJ whole genome shotgun (WGS) entry which is preliminary data.</text>
</comment>
<protein>
    <submittedName>
        <fullName evidence="1">Uncharacterized protein</fullName>
    </submittedName>
</protein>
<evidence type="ECO:0000313" key="2">
    <source>
        <dbReference type="Proteomes" id="UP001221142"/>
    </source>
</evidence>
<gene>
    <name evidence="1" type="ORF">FB45DRAFT_1029426</name>
</gene>
<organism evidence="1 2">
    <name type="scientific">Roridomyces roridus</name>
    <dbReference type="NCBI Taxonomy" id="1738132"/>
    <lineage>
        <taxon>Eukaryota</taxon>
        <taxon>Fungi</taxon>
        <taxon>Dikarya</taxon>
        <taxon>Basidiomycota</taxon>
        <taxon>Agaricomycotina</taxon>
        <taxon>Agaricomycetes</taxon>
        <taxon>Agaricomycetidae</taxon>
        <taxon>Agaricales</taxon>
        <taxon>Marasmiineae</taxon>
        <taxon>Mycenaceae</taxon>
        <taxon>Roridomyces</taxon>
    </lineage>
</organism>
<name>A0AAD7FJA7_9AGAR</name>
<dbReference type="SUPFAM" id="SSF56672">
    <property type="entry name" value="DNA/RNA polymerases"/>
    <property type="match status" value="1"/>
</dbReference>
<evidence type="ECO:0000313" key="1">
    <source>
        <dbReference type="EMBL" id="KAJ7627066.1"/>
    </source>
</evidence>
<dbReference type="InterPro" id="IPR043128">
    <property type="entry name" value="Rev_trsase/Diguanyl_cyclase"/>
</dbReference>
<proteinExistence type="predicted"/>
<dbReference type="InterPro" id="IPR043502">
    <property type="entry name" value="DNA/RNA_pol_sf"/>
</dbReference>
<keyword evidence="2" id="KW-1185">Reference proteome</keyword>
<dbReference type="Gene3D" id="3.30.70.270">
    <property type="match status" value="1"/>
</dbReference>
<accession>A0AAD7FJA7</accession>
<sequence>MSARAGAVTLKPVTQRGLAIDWEPCRDVSEVRTFLTALGFVKRLIPNYEALARPLVLLACRKMKVGEVFEFGAELVEAQQKLKSALSHSVPLRPVTDKSKAPTTIRVKGDASLLTVGGGPISIATAVASLS</sequence>
<reference evidence="1" key="1">
    <citation type="submission" date="2023-03" db="EMBL/GenBank/DDBJ databases">
        <title>Massive genome expansion in bonnet fungi (Mycena s.s.) driven by repeated elements and novel gene families across ecological guilds.</title>
        <authorList>
            <consortium name="Lawrence Berkeley National Laboratory"/>
            <person name="Harder C.B."/>
            <person name="Miyauchi S."/>
            <person name="Viragh M."/>
            <person name="Kuo A."/>
            <person name="Thoen E."/>
            <person name="Andreopoulos B."/>
            <person name="Lu D."/>
            <person name="Skrede I."/>
            <person name="Drula E."/>
            <person name="Henrissat B."/>
            <person name="Morin E."/>
            <person name="Kohler A."/>
            <person name="Barry K."/>
            <person name="LaButti K."/>
            <person name="Morin E."/>
            <person name="Salamov A."/>
            <person name="Lipzen A."/>
            <person name="Mereny Z."/>
            <person name="Hegedus B."/>
            <person name="Baldrian P."/>
            <person name="Stursova M."/>
            <person name="Weitz H."/>
            <person name="Taylor A."/>
            <person name="Grigoriev I.V."/>
            <person name="Nagy L.G."/>
            <person name="Martin F."/>
            <person name="Kauserud H."/>
        </authorList>
    </citation>
    <scope>NUCLEOTIDE SEQUENCE</scope>
    <source>
        <strain evidence="1">9284</strain>
    </source>
</reference>
<dbReference type="EMBL" id="JARKIF010000011">
    <property type="protein sequence ID" value="KAJ7627066.1"/>
    <property type="molecule type" value="Genomic_DNA"/>
</dbReference>
<dbReference type="Proteomes" id="UP001221142">
    <property type="component" value="Unassembled WGS sequence"/>
</dbReference>